<keyword evidence="5" id="KW-1185">Reference proteome</keyword>
<protein>
    <submittedName>
        <fullName evidence="4">Bifunctional inhibitor/lipid-transfer protein/seed storage 2S albumin superfamily protein, putative</fullName>
    </submittedName>
</protein>
<dbReference type="OMA" id="KHITWFL"/>
<dbReference type="Pfam" id="PF14368">
    <property type="entry name" value="LTP_2"/>
    <property type="match status" value="1"/>
</dbReference>
<dbReference type="AlphaFoldDB" id="A0A061ETY2"/>
<dbReference type="Gramene" id="EOY05734">
    <property type="protein sequence ID" value="EOY05734"/>
    <property type="gene ID" value="TCM_020660"/>
</dbReference>
<evidence type="ECO:0000256" key="1">
    <source>
        <dbReference type="SAM" id="MobiDB-lite"/>
    </source>
</evidence>
<name>A0A061ETY2_THECC</name>
<dbReference type="InParanoid" id="A0A061ETY2"/>
<dbReference type="InterPro" id="IPR036312">
    <property type="entry name" value="Bifun_inhib/LTP/seed_sf"/>
</dbReference>
<feature type="chain" id="PRO_5001601413" evidence="2">
    <location>
        <begin position="20"/>
        <end position="195"/>
    </location>
</feature>
<evidence type="ECO:0000259" key="3">
    <source>
        <dbReference type="PROSITE" id="PS50225"/>
    </source>
</evidence>
<organism evidence="4 5">
    <name type="scientific">Theobroma cacao</name>
    <name type="common">Cacao</name>
    <name type="synonym">Cocoa</name>
    <dbReference type="NCBI Taxonomy" id="3641"/>
    <lineage>
        <taxon>Eukaryota</taxon>
        <taxon>Viridiplantae</taxon>
        <taxon>Streptophyta</taxon>
        <taxon>Embryophyta</taxon>
        <taxon>Tracheophyta</taxon>
        <taxon>Spermatophyta</taxon>
        <taxon>Magnoliopsida</taxon>
        <taxon>eudicotyledons</taxon>
        <taxon>Gunneridae</taxon>
        <taxon>Pentapetalae</taxon>
        <taxon>rosids</taxon>
        <taxon>malvids</taxon>
        <taxon>Malvales</taxon>
        <taxon>Malvaceae</taxon>
        <taxon>Byttnerioideae</taxon>
        <taxon>Theobroma</taxon>
    </lineage>
</organism>
<dbReference type="PROSITE" id="PS50225">
    <property type="entry name" value="SOCS"/>
    <property type="match status" value="1"/>
</dbReference>
<reference evidence="4 5" key="1">
    <citation type="journal article" date="2013" name="Genome Biol.">
        <title>The genome sequence of the most widely cultivated cacao type and its use to identify candidate genes regulating pod color.</title>
        <authorList>
            <person name="Motamayor J.C."/>
            <person name="Mockaitis K."/>
            <person name="Schmutz J."/>
            <person name="Haiminen N."/>
            <person name="Iii D.L."/>
            <person name="Cornejo O."/>
            <person name="Findley S.D."/>
            <person name="Zheng P."/>
            <person name="Utro F."/>
            <person name="Royaert S."/>
            <person name="Saski C."/>
            <person name="Jenkins J."/>
            <person name="Podicheti R."/>
            <person name="Zhao M."/>
            <person name="Scheffler B.E."/>
            <person name="Stack J.C."/>
            <person name="Feltus F.A."/>
            <person name="Mustiga G.M."/>
            <person name="Amores F."/>
            <person name="Phillips W."/>
            <person name="Marelli J.P."/>
            <person name="May G.D."/>
            <person name="Shapiro H."/>
            <person name="Ma J."/>
            <person name="Bustamante C.D."/>
            <person name="Schnell R.J."/>
            <person name="Main D."/>
            <person name="Gilbert D."/>
            <person name="Parida L."/>
            <person name="Kuhn D.N."/>
        </authorList>
    </citation>
    <scope>NUCLEOTIDE SEQUENCE [LARGE SCALE GENOMIC DNA]</scope>
    <source>
        <strain evidence="5">cv. Matina 1-6</strain>
    </source>
</reference>
<dbReference type="SUPFAM" id="SSF47699">
    <property type="entry name" value="Bifunctional inhibitor/lipid-transfer protein/seed storage 2S albumin"/>
    <property type="match status" value="1"/>
</dbReference>
<feature type="domain" description="SOCS box" evidence="3">
    <location>
        <begin position="79"/>
        <end position="128"/>
    </location>
</feature>
<dbReference type="EMBL" id="CM001882">
    <property type="protein sequence ID" value="EOY05734.1"/>
    <property type="molecule type" value="Genomic_DNA"/>
</dbReference>
<dbReference type="PANTHER" id="PTHR35747:SF2">
    <property type="entry name" value="NON-SPECIFIC LIPID TRANSFER PROTEIN GPI-ANCHORED 25"/>
    <property type="match status" value="1"/>
</dbReference>
<dbReference type="CDD" id="cd00010">
    <property type="entry name" value="AAI_LTSS"/>
    <property type="match status" value="1"/>
</dbReference>
<evidence type="ECO:0000313" key="4">
    <source>
        <dbReference type="EMBL" id="EOY05734.1"/>
    </source>
</evidence>
<feature type="signal peptide" evidence="2">
    <location>
        <begin position="1"/>
        <end position="19"/>
    </location>
</feature>
<evidence type="ECO:0000313" key="5">
    <source>
        <dbReference type="Proteomes" id="UP000026915"/>
    </source>
</evidence>
<dbReference type="Gene3D" id="1.10.110.10">
    <property type="entry name" value="Plant lipid-transfer and hydrophobic proteins"/>
    <property type="match status" value="1"/>
</dbReference>
<dbReference type="Proteomes" id="UP000026915">
    <property type="component" value="Chromosome 4"/>
</dbReference>
<dbReference type="InterPro" id="IPR053353">
    <property type="entry name" value="Plant_LTP_GPI-anchored"/>
</dbReference>
<dbReference type="PANTHER" id="PTHR35747">
    <property type="entry name" value="BIFUNCTIONAL INHIBITOR/LIPID-TRANSFER PROTEIN/SEED STORAGE 2S ALBUMIN SUPERFAMILY PROTEIN"/>
    <property type="match status" value="1"/>
</dbReference>
<feature type="region of interest" description="Disordered" evidence="1">
    <location>
        <begin position="129"/>
        <end position="172"/>
    </location>
</feature>
<feature type="compositionally biased region" description="Low complexity" evidence="1">
    <location>
        <begin position="136"/>
        <end position="157"/>
    </location>
</feature>
<evidence type="ECO:0000256" key="2">
    <source>
        <dbReference type="SAM" id="SignalP"/>
    </source>
</evidence>
<sequence length="195" mass="20528">MATTIFIAILHLTLLAVAAQPLPPPPEQPGCVAELVAFSPCLPYVSAPPNNATDIVAPQCCNAWSSAFESGDSYCFCYILRQPLIFGFPLNQSRVASLSSFCKAKNRTSLYSLCSSGVPALPPLPSTIDSGRLKPSSSGSDNDSSALIYSPPESAGRSPPPPSSSAEPAIVSSATTQIDEQSSWFLLGMMIFLLN</sequence>
<proteinExistence type="predicted"/>
<dbReference type="HOGENOM" id="CLU_125701_0_0_1"/>
<dbReference type="eggNOG" id="ENOG502SA2F">
    <property type="taxonomic scope" value="Eukaryota"/>
</dbReference>
<dbReference type="InterPro" id="IPR001496">
    <property type="entry name" value="SOCS_box"/>
</dbReference>
<keyword evidence="2" id="KW-0732">Signal</keyword>
<accession>A0A061ETY2</accession>
<dbReference type="InterPro" id="IPR016140">
    <property type="entry name" value="Bifunc_inhib/LTP/seed_store"/>
</dbReference>
<gene>
    <name evidence="4" type="ORF">TCM_020660</name>
</gene>